<feature type="non-terminal residue" evidence="1">
    <location>
        <position position="28"/>
    </location>
</feature>
<proteinExistence type="predicted"/>
<comment type="caution">
    <text evidence="1">The sequence shown here is derived from an EMBL/GenBank/DDBJ whole genome shotgun (WGS) entry which is preliminary data.</text>
</comment>
<keyword evidence="2" id="KW-1185">Reference proteome</keyword>
<name>A0A0M8NUG3_9EURO</name>
<evidence type="ECO:0000313" key="1">
    <source>
        <dbReference type="EMBL" id="KOS39018.1"/>
    </source>
</evidence>
<accession>A0A0M8NUG3</accession>
<gene>
    <name evidence="1" type="ORF">ACN38_g10140</name>
</gene>
<dbReference type="AlphaFoldDB" id="A0A0M8NUG3"/>
<sequence length="28" mass="3291">MDPARPLPKVMFRQLLLRKLLLTDRVIG</sequence>
<evidence type="ECO:0000313" key="2">
    <source>
        <dbReference type="Proteomes" id="UP000037696"/>
    </source>
</evidence>
<organism evidence="1 2">
    <name type="scientific">Penicillium nordicum</name>
    <dbReference type="NCBI Taxonomy" id="229535"/>
    <lineage>
        <taxon>Eukaryota</taxon>
        <taxon>Fungi</taxon>
        <taxon>Dikarya</taxon>
        <taxon>Ascomycota</taxon>
        <taxon>Pezizomycotina</taxon>
        <taxon>Eurotiomycetes</taxon>
        <taxon>Eurotiomycetidae</taxon>
        <taxon>Eurotiales</taxon>
        <taxon>Aspergillaceae</taxon>
        <taxon>Penicillium</taxon>
    </lineage>
</organism>
<protein>
    <submittedName>
        <fullName evidence="1">Uncharacterized protein</fullName>
    </submittedName>
</protein>
<dbReference type="Proteomes" id="UP000037696">
    <property type="component" value="Unassembled WGS sequence"/>
</dbReference>
<dbReference type="EMBL" id="LHQQ01000223">
    <property type="protein sequence ID" value="KOS39018.1"/>
    <property type="molecule type" value="Genomic_DNA"/>
</dbReference>
<reference evidence="1 2" key="1">
    <citation type="submission" date="2015-08" db="EMBL/GenBank/DDBJ databases">
        <title>Genome sequencing of Penicillium nordicum.</title>
        <authorList>
            <person name="Nguyen H.D."/>
            <person name="Seifert K.A."/>
        </authorList>
    </citation>
    <scope>NUCLEOTIDE SEQUENCE [LARGE SCALE GENOMIC DNA]</scope>
    <source>
        <strain evidence="1 2">DAOMC 185683</strain>
    </source>
</reference>